<comment type="caution">
    <text evidence="1">The sequence shown here is derived from an EMBL/GenBank/DDBJ whole genome shotgun (WGS) entry which is preliminary data.</text>
</comment>
<dbReference type="EMBL" id="CM041531">
    <property type="protein sequence ID" value="KAI3376777.1"/>
    <property type="molecule type" value="Genomic_DNA"/>
</dbReference>
<accession>A0ACB8XB85</accession>
<name>A0ACB8XB85_9TELE</name>
<protein>
    <submittedName>
        <fullName evidence="1">Uncharacterized protein</fullName>
    </submittedName>
</protein>
<gene>
    <name evidence="1" type="ORF">L3Q82_000378</name>
</gene>
<keyword evidence="2" id="KW-1185">Reference proteome</keyword>
<proteinExistence type="predicted"/>
<organism evidence="1 2">
    <name type="scientific">Scortum barcoo</name>
    <name type="common">barcoo grunter</name>
    <dbReference type="NCBI Taxonomy" id="214431"/>
    <lineage>
        <taxon>Eukaryota</taxon>
        <taxon>Metazoa</taxon>
        <taxon>Chordata</taxon>
        <taxon>Craniata</taxon>
        <taxon>Vertebrata</taxon>
        <taxon>Euteleostomi</taxon>
        <taxon>Actinopterygii</taxon>
        <taxon>Neopterygii</taxon>
        <taxon>Teleostei</taxon>
        <taxon>Neoteleostei</taxon>
        <taxon>Acanthomorphata</taxon>
        <taxon>Eupercaria</taxon>
        <taxon>Centrarchiformes</taxon>
        <taxon>Terapontoidei</taxon>
        <taxon>Terapontidae</taxon>
        <taxon>Scortum</taxon>
    </lineage>
</organism>
<reference evidence="1" key="1">
    <citation type="submission" date="2022-04" db="EMBL/GenBank/DDBJ databases">
        <title>Jade perch genome.</title>
        <authorList>
            <person name="Chao B."/>
        </authorList>
    </citation>
    <scope>NUCLEOTIDE SEQUENCE</scope>
    <source>
        <strain evidence="1">CB-2022</strain>
    </source>
</reference>
<evidence type="ECO:0000313" key="1">
    <source>
        <dbReference type="EMBL" id="KAI3376777.1"/>
    </source>
</evidence>
<sequence>MQNNNMREVWEGMKTITGCSSKRGAPIEADVGRANQLNQFFNRFDHPNPFTHSTSDHSSSPTPLLLPQADTSKKGEDTSSSSPPHTIHDDHSSSGLWRAEEAAPQQSCRPRWSITATSEGLCERELGHPLQRIFKPELGTGEGSPPQLWKTSCIIPVPKKPHDPG</sequence>
<dbReference type="Proteomes" id="UP000831701">
    <property type="component" value="Chromosome 1"/>
</dbReference>
<evidence type="ECO:0000313" key="2">
    <source>
        <dbReference type="Proteomes" id="UP000831701"/>
    </source>
</evidence>